<feature type="transmembrane region" description="Helical" evidence="6">
    <location>
        <begin position="61"/>
        <end position="82"/>
    </location>
</feature>
<dbReference type="PANTHER" id="PTHR23502">
    <property type="entry name" value="MAJOR FACILITATOR SUPERFAMILY"/>
    <property type="match status" value="1"/>
</dbReference>
<dbReference type="InterPro" id="IPR036259">
    <property type="entry name" value="MFS_trans_sf"/>
</dbReference>
<comment type="subcellular location">
    <subcellularLocation>
        <location evidence="1">Membrane</location>
        <topology evidence="1">Multi-pass membrane protein</topology>
    </subcellularLocation>
</comment>
<feature type="transmembrane region" description="Helical" evidence="6">
    <location>
        <begin position="404"/>
        <end position="423"/>
    </location>
</feature>
<feature type="transmembrane region" description="Helical" evidence="6">
    <location>
        <begin position="330"/>
        <end position="351"/>
    </location>
</feature>
<feature type="transmembrane region" description="Helical" evidence="6">
    <location>
        <begin position="187"/>
        <end position="205"/>
    </location>
</feature>
<protein>
    <recommendedName>
        <fullName evidence="7">Major facilitator superfamily (MFS) profile domain-containing protein</fullName>
    </recommendedName>
</protein>
<feature type="compositionally biased region" description="Basic and acidic residues" evidence="5">
    <location>
        <begin position="1"/>
        <end position="20"/>
    </location>
</feature>
<sequence>MRSPIDFEKDHSYDRCRDSVDSYDYPSPHDNEEAPESFADDTPLAPAPPPYSAFSINRRRFILAVVTAAGFFGPLCGAVYLPSLKLFQTIFKTSEAAVNGTVSMYMIVFAIAPLFGAAASDIGGRKTVYMVGLGSFLVANTLLATLPAHIALLYFLRIFQAFGSCIVFSVGAGTVADITEPASRASALAWFLMGPQLGPILGPLIGGQFATETRWRWVFGFLSISSLPVYLAIVFCMPETLRSLVGNGASLAKQPWVSIPRFRTKPCTDANVPKAPRPSFRKFMHLLKYPPHLIVSFNGALQFAGLYGMYVSFPTIWSEGYKWTTAEVGYAFLCPGISMFVASIIVGRLSDYMRKKAIANSSDGKVAPERRIAIQIPGFVIAAAGKIMFGWFTQNRVHPAAGLFGSALAAVGVSVVFVTSTSFQTECDPAQTASLVALGGFLRNVAAAICAVIMGGILRGMGWGWAFTGLGIMDLLCIPGVLLILVRGAKFREALKRGQP</sequence>
<keyword evidence="2 6" id="KW-0812">Transmembrane</keyword>
<feature type="region of interest" description="Disordered" evidence="5">
    <location>
        <begin position="1"/>
        <end position="43"/>
    </location>
</feature>
<dbReference type="EMBL" id="KB908703">
    <property type="protein sequence ID" value="EOA84960.1"/>
    <property type="molecule type" value="Genomic_DNA"/>
</dbReference>
<feature type="transmembrane region" description="Helical" evidence="6">
    <location>
        <begin position="372"/>
        <end position="392"/>
    </location>
</feature>
<evidence type="ECO:0000313" key="9">
    <source>
        <dbReference type="Proteomes" id="UP000016935"/>
    </source>
</evidence>
<evidence type="ECO:0000256" key="5">
    <source>
        <dbReference type="SAM" id="MobiDB-lite"/>
    </source>
</evidence>
<feature type="transmembrane region" description="Helical" evidence="6">
    <location>
        <begin position="289"/>
        <end position="310"/>
    </location>
</feature>
<dbReference type="HOGENOM" id="CLU_008455_8_7_1"/>
<dbReference type="GO" id="GO:0005886">
    <property type="term" value="C:plasma membrane"/>
    <property type="evidence" value="ECO:0007669"/>
    <property type="project" value="TreeGrafter"/>
</dbReference>
<evidence type="ECO:0000256" key="3">
    <source>
        <dbReference type="ARBA" id="ARBA00022989"/>
    </source>
</evidence>
<dbReference type="GO" id="GO:0005628">
    <property type="term" value="C:prospore membrane"/>
    <property type="evidence" value="ECO:0007669"/>
    <property type="project" value="EnsemblFungi"/>
</dbReference>
<feature type="transmembrane region" description="Helical" evidence="6">
    <location>
        <begin position="127"/>
        <end position="148"/>
    </location>
</feature>
<feature type="transmembrane region" description="Helical" evidence="6">
    <location>
        <begin position="154"/>
        <end position="175"/>
    </location>
</feature>
<dbReference type="eggNOG" id="KOG0255">
    <property type="taxonomic scope" value="Eukaryota"/>
</dbReference>
<evidence type="ECO:0000256" key="1">
    <source>
        <dbReference type="ARBA" id="ARBA00004141"/>
    </source>
</evidence>
<reference evidence="8 9" key="1">
    <citation type="journal article" date="2012" name="PLoS Pathog.">
        <title>Diverse lifestyles and strategies of plant pathogenesis encoded in the genomes of eighteen Dothideomycetes fungi.</title>
        <authorList>
            <person name="Ohm R.A."/>
            <person name="Feau N."/>
            <person name="Henrissat B."/>
            <person name="Schoch C.L."/>
            <person name="Horwitz B.A."/>
            <person name="Barry K.W."/>
            <person name="Condon B.J."/>
            <person name="Copeland A.C."/>
            <person name="Dhillon B."/>
            <person name="Glaser F."/>
            <person name="Hesse C.N."/>
            <person name="Kosti I."/>
            <person name="LaButti K."/>
            <person name="Lindquist E.A."/>
            <person name="Lucas S."/>
            <person name="Salamov A.A."/>
            <person name="Bradshaw R.E."/>
            <person name="Ciuffetti L."/>
            <person name="Hamelin R.C."/>
            <person name="Kema G.H.J."/>
            <person name="Lawrence C."/>
            <person name="Scott J.A."/>
            <person name="Spatafora J.W."/>
            <person name="Turgeon B.G."/>
            <person name="de Wit P.J.G.M."/>
            <person name="Zhong S."/>
            <person name="Goodwin S.B."/>
            <person name="Grigoriev I.V."/>
        </authorList>
    </citation>
    <scope>NUCLEOTIDE SEQUENCE [LARGE SCALE GENOMIC DNA]</scope>
    <source>
        <strain evidence="9">28A</strain>
    </source>
</reference>
<dbReference type="GO" id="GO:0005275">
    <property type="term" value="F:amine transmembrane transporter activity"/>
    <property type="evidence" value="ECO:0007669"/>
    <property type="project" value="EnsemblFungi"/>
</dbReference>
<dbReference type="SUPFAM" id="SSF103473">
    <property type="entry name" value="MFS general substrate transporter"/>
    <property type="match status" value="1"/>
</dbReference>
<dbReference type="GO" id="GO:0030476">
    <property type="term" value="P:ascospore wall assembly"/>
    <property type="evidence" value="ECO:0007669"/>
    <property type="project" value="EnsemblFungi"/>
</dbReference>
<gene>
    <name evidence="8" type="ORF">SETTUDRAFT_117399</name>
</gene>
<dbReference type="PROSITE" id="PS50850">
    <property type="entry name" value="MFS"/>
    <property type="match status" value="1"/>
</dbReference>
<dbReference type="RefSeq" id="XP_008027464.1">
    <property type="nucleotide sequence ID" value="XM_008029273.1"/>
</dbReference>
<feature type="transmembrane region" description="Helical" evidence="6">
    <location>
        <begin position="217"/>
        <end position="237"/>
    </location>
</feature>
<accession>R0IIG0</accession>
<dbReference type="GeneID" id="19395723"/>
<feature type="domain" description="Major facilitator superfamily (MFS) profile" evidence="7">
    <location>
        <begin position="62"/>
        <end position="492"/>
    </location>
</feature>
<evidence type="ECO:0000313" key="8">
    <source>
        <dbReference type="EMBL" id="EOA84960.1"/>
    </source>
</evidence>
<dbReference type="OrthoDB" id="3936150at2759"/>
<dbReference type="PANTHER" id="PTHR23502:SF21">
    <property type="entry name" value="DITYROSINE TRANSPORTER 1"/>
    <property type="match status" value="1"/>
</dbReference>
<dbReference type="InterPro" id="IPR020846">
    <property type="entry name" value="MFS_dom"/>
</dbReference>
<dbReference type="Proteomes" id="UP000016935">
    <property type="component" value="Unassembled WGS sequence"/>
</dbReference>
<keyword evidence="3 6" id="KW-1133">Transmembrane helix</keyword>
<evidence type="ECO:0000256" key="2">
    <source>
        <dbReference type="ARBA" id="ARBA00022692"/>
    </source>
</evidence>
<feature type="transmembrane region" description="Helical" evidence="6">
    <location>
        <begin position="463"/>
        <end position="486"/>
    </location>
</feature>
<keyword evidence="4 6" id="KW-0472">Membrane</keyword>
<evidence type="ECO:0000256" key="4">
    <source>
        <dbReference type="ARBA" id="ARBA00023136"/>
    </source>
</evidence>
<name>R0IIG0_EXST2</name>
<proteinExistence type="predicted"/>
<keyword evidence="9" id="KW-1185">Reference proteome</keyword>
<feature type="transmembrane region" description="Helical" evidence="6">
    <location>
        <begin position="102"/>
        <end position="120"/>
    </location>
</feature>
<organism evidence="8 9">
    <name type="scientific">Exserohilum turcicum (strain 28A)</name>
    <name type="common">Northern leaf blight fungus</name>
    <name type="synonym">Setosphaeria turcica</name>
    <dbReference type="NCBI Taxonomy" id="671987"/>
    <lineage>
        <taxon>Eukaryota</taxon>
        <taxon>Fungi</taxon>
        <taxon>Dikarya</taxon>
        <taxon>Ascomycota</taxon>
        <taxon>Pezizomycotina</taxon>
        <taxon>Dothideomycetes</taxon>
        <taxon>Pleosporomycetidae</taxon>
        <taxon>Pleosporales</taxon>
        <taxon>Pleosporineae</taxon>
        <taxon>Pleosporaceae</taxon>
        <taxon>Exserohilum</taxon>
    </lineage>
</organism>
<dbReference type="Gene3D" id="1.20.1250.20">
    <property type="entry name" value="MFS general substrate transporter like domains"/>
    <property type="match status" value="1"/>
</dbReference>
<feature type="transmembrane region" description="Helical" evidence="6">
    <location>
        <begin position="435"/>
        <end position="457"/>
    </location>
</feature>
<dbReference type="InterPro" id="IPR011701">
    <property type="entry name" value="MFS"/>
</dbReference>
<dbReference type="STRING" id="671987.R0IIG0"/>
<evidence type="ECO:0000259" key="7">
    <source>
        <dbReference type="PROSITE" id="PS50850"/>
    </source>
</evidence>
<evidence type="ECO:0000256" key="6">
    <source>
        <dbReference type="SAM" id="Phobius"/>
    </source>
</evidence>
<reference evidence="8 9" key="2">
    <citation type="journal article" date="2013" name="PLoS Genet.">
        <title>Comparative genome structure, secondary metabolite, and effector coding capacity across Cochliobolus pathogens.</title>
        <authorList>
            <person name="Condon B.J."/>
            <person name="Leng Y."/>
            <person name="Wu D."/>
            <person name="Bushley K.E."/>
            <person name="Ohm R.A."/>
            <person name="Otillar R."/>
            <person name="Martin J."/>
            <person name="Schackwitz W."/>
            <person name="Grimwood J."/>
            <person name="MohdZainudin N."/>
            <person name="Xue C."/>
            <person name="Wang R."/>
            <person name="Manning V.A."/>
            <person name="Dhillon B."/>
            <person name="Tu Z.J."/>
            <person name="Steffenson B.J."/>
            <person name="Salamov A."/>
            <person name="Sun H."/>
            <person name="Lowry S."/>
            <person name="LaButti K."/>
            <person name="Han J."/>
            <person name="Copeland A."/>
            <person name="Lindquist E."/>
            <person name="Barry K."/>
            <person name="Schmutz J."/>
            <person name="Baker S.E."/>
            <person name="Ciuffetti L.M."/>
            <person name="Grigoriev I.V."/>
            <person name="Zhong S."/>
            <person name="Turgeon B.G."/>
        </authorList>
    </citation>
    <scope>NUCLEOTIDE SEQUENCE [LARGE SCALE GENOMIC DNA]</scope>
    <source>
        <strain evidence="9">28A</strain>
    </source>
</reference>
<dbReference type="Pfam" id="PF07690">
    <property type="entry name" value="MFS_1"/>
    <property type="match status" value="1"/>
</dbReference>
<dbReference type="AlphaFoldDB" id="R0IIG0"/>